<dbReference type="EMBL" id="JANBUY010000030">
    <property type="protein sequence ID" value="KAJ2866815.1"/>
    <property type="molecule type" value="Genomic_DNA"/>
</dbReference>
<evidence type="ECO:0000313" key="2">
    <source>
        <dbReference type="Proteomes" id="UP001140074"/>
    </source>
</evidence>
<protein>
    <submittedName>
        <fullName evidence="1">Uncharacterized protein</fullName>
    </submittedName>
</protein>
<evidence type="ECO:0000313" key="1">
    <source>
        <dbReference type="EMBL" id="KAJ2866815.1"/>
    </source>
</evidence>
<gene>
    <name evidence="1" type="ORF">GGH94_001291</name>
</gene>
<name>A0A9W8ISW9_9FUNG</name>
<reference evidence="1" key="1">
    <citation type="submission" date="2022-07" db="EMBL/GenBank/DDBJ databases">
        <title>Phylogenomic reconstructions and comparative analyses of Kickxellomycotina fungi.</title>
        <authorList>
            <person name="Reynolds N.K."/>
            <person name="Stajich J.E."/>
            <person name="Barry K."/>
            <person name="Grigoriev I.V."/>
            <person name="Crous P."/>
            <person name="Smith M.E."/>
        </authorList>
    </citation>
    <scope>NUCLEOTIDE SEQUENCE</scope>
    <source>
        <strain evidence="1">RSA 476</strain>
    </source>
</reference>
<keyword evidence="2" id="KW-1185">Reference proteome</keyword>
<sequence>MSHLFTPTSNPRLQRVQVKPGKRVIRHVFTTVADFIHSVLRIGLDALSSGYDGLPDNCAEMVNDQVTHSFGNVQALKLMTLPITYQAYKI</sequence>
<dbReference type="AlphaFoldDB" id="A0A9W8ISW9"/>
<proteinExistence type="predicted"/>
<organism evidence="1 2">
    <name type="scientific">Coemansia aciculifera</name>
    <dbReference type="NCBI Taxonomy" id="417176"/>
    <lineage>
        <taxon>Eukaryota</taxon>
        <taxon>Fungi</taxon>
        <taxon>Fungi incertae sedis</taxon>
        <taxon>Zoopagomycota</taxon>
        <taxon>Kickxellomycotina</taxon>
        <taxon>Kickxellomycetes</taxon>
        <taxon>Kickxellales</taxon>
        <taxon>Kickxellaceae</taxon>
        <taxon>Coemansia</taxon>
    </lineage>
</organism>
<dbReference type="Proteomes" id="UP001140074">
    <property type="component" value="Unassembled WGS sequence"/>
</dbReference>
<accession>A0A9W8ISW9</accession>
<comment type="caution">
    <text evidence="1">The sequence shown here is derived from an EMBL/GenBank/DDBJ whole genome shotgun (WGS) entry which is preliminary data.</text>
</comment>